<organism evidence="1 2">
    <name type="scientific">Rubrivirga litoralis</name>
    <dbReference type="NCBI Taxonomy" id="3075598"/>
    <lineage>
        <taxon>Bacteria</taxon>
        <taxon>Pseudomonadati</taxon>
        <taxon>Rhodothermota</taxon>
        <taxon>Rhodothermia</taxon>
        <taxon>Rhodothermales</taxon>
        <taxon>Rubricoccaceae</taxon>
        <taxon>Rubrivirga</taxon>
    </lineage>
</organism>
<evidence type="ECO:0000313" key="1">
    <source>
        <dbReference type="EMBL" id="MDT0632806.1"/>
    </source>
</evidence>
<evidence type="ECO:0000313" key="2">
    <source>
        <dbReference type="Proteomes" id="UP001267426"/>
    </source>
</evidence>
<reference evidence="1 2" key="1">
    <citation type="submission" date="2023-09" db="EMBL/GenBank/DDBJ databases">
        <authorList>
            <person name="Rey-Velasco X."/>
        </authorList>
    </citation>
    <scope>NUCLEOTIDE SEQUENCE [LARGE SCALE GENOMIC DNA]</scope>
    <source>
        <strain evidence="1 2">F394</strain>
    </source>
</reference>
<dbReference type="RefSeq" id="WP_311665065.1">
    <property type="nucleotide sequence ID" value="NZ_JAVRHT010000038.1"/>
</dbReference>
<dbReference type="Proteomes" id="UP001267426">
    <property type="component" value="Unassembled WGS sequence"/>
</dbReference>
<gene>
    <name evidence="1" type="ORF">RM540_13690</name>
</gene>
<protein>
    <recommendedName>
        <fullName evidence="3">VCBS repeat-containing protein</fullName>
    </recommendedName>
</protein>
<sequence length="284" mass="28915">MSTRWLLLALLAGCQPEAPSPAAPPAAAERDAAPAPAPLDLFARGPRGEPVAADSFRALAAAADTAGGAVALLGGAGTFHGDEVEVQTGERWQGLYPTLGGVALRSFAVRVETVRDEVVDDPGGPPTGRRVTTPFSTVDAWGSVEDDALFLVRPPRPFADGPAPTAFAGRWPLASGEIGLRLGGAAYVLSVVEGPEAVGAPEPVRPARVAVLSAGGVGQPVAHLVGDGRPALLWAGDLDGDGRLDLLLDEADHYVVSRPALYLSSAAPPGALVGRAGRHRTSGC</sequence>
<proteinExistence type="predicted"/>
<evidence type="ECO:0008006" key="3">
    <source>
        <dbReference type="Google" id="ProtNLM"/>
    </source>
</evidence>
<dbReference type="EMBL" id="JAVRHT010000038">
    <property type="protein sequence ID" value="MDT0632806.1"/>
    <property type="molecule type" value="Genomic_DNA"/>
</dbReference>
<comment type="caution">
    <text evidence="1">The sequence shown here is derived from an EMBL/GenBank/DDBJ whole genome shotgun (WGS) entry which is preliminary data.</text>
</comment>
<name>A0ABU3BU38_9BACT</name>
<keyword evidence="2" id="KW-1185">Reference proteome</keyword>
<accession>A0ABU3BU38</accession>